<evidence type="ECO:0008006" key="11">
    <source>
        <dbReference type="Google" id="ProtNLM"/>
    </source>
</evidence>
<comment type="similarity">
    <text evidence="1 7">Belongs to the cytochrome P450 family.</text>
</comment>
<dbReference type="PRINTS" id="PR00359">
    <property type="entry name" value="BP450"/>
</dbReference>
<dbReference type="RefSeq" id="XP_033393159.1">
    <property type="nucleotide sequence ID" value="XM_033544439.1"/>
</dbReference>
<dbReference type="GO" id="GO:0020037">
    <property type="term" value="F:heme binding"/>
    <property type="evidence" value="ECO:0007669"/>
    <property type="project" value="InterPro"/>
</dbReference>
<sequence length="407" mass="44263">MASTASYPSFPFSRPSGTEPPAEYARLRASEPVSRVELFDGSHPWLLVKYKDIVSVVTDERFSKERSRPGFPEMSAGGKEAAKNKPTFVDMDPPAHGIQRAMVADTFSFENVQKMRPQIRKTVNDLLDAMLAKYDGAPIDLVENFALPVPSYTIYSILGVPLADLPYLTQQAAIRSNGSATASEASLANQSLLDYLSGLVAARTAAPAHDLISQLITTQLAPGHLLPADVVQIAFLLLVAGNATTVNMLALGVLELLNPAFPLAEFRAGPETVAPKFVEELCRFHTGSSYALRRVARVDVRWGDKVIRAGEGVICANQSGNRDEDVFGKDADRFDMHRARGAEAALGFGFGAHRCVAEWLARAELEEAFKALVLRVPDLRVAIPLDEISWSPSRKDVGLEALPVYLS</sequence>
<keyword evidence="5 7" id="KW-0408">Iron</keyword>
<evidence type="ECO:0000256" key="8">
    <source>
        <dbReference type="SAM" id="MobiDB-lite"/>
    </source>
</evidence>
<dbReference type="InterPro" id="IPR001128">
    <property type="entry name" value="Cyt_P450"/>
</dbReference>
<organism evidence="9 10">
    <name type="scientific">Aplosporella prunicola CBS 121167</name>
    <dbReference type="NCBI Taxonomy" id="1176127"/>
    <lineage>
        <taxon>Eukaryota</taxon>
        <taxon>Fungi</taxon>
        <taxon>Dikarya</taxon>
        <taxon>Ascomycota</taxon>
        <taxon>Pezizomycotina</taxon>
        <taxon>Dothideomycetes</taxon>
        <taxon>Dothideomycetes incertae sedis</taxon>
        <taxon>Botryosphaeriales</taxon>
        <taxon>Aplosporellaceae</taxon>
        <taxon>Aplosporella</taxon>
    </lineage>
</organism>
<dbReference type="GO" id="GO:0016705">
    <property type="term" value="F:oxidoreductase activity, acting on paired donors, with incorporation or reduction of molecular oxygen"/>
    <property type="evidence" value="ECO:0007669"/>
    <property type="project" value="InterPro"/>
</dbReference>
<dbReference type="GO" id="GO:0004497">
    <property type="term" value="F:monooxygenase activity"/>
    <property type="evidence" value="ECO:0007669"/>
    <property type="project" value="UniProtKB-KW"/>
</dbReference>
<dbReference type="PANTHER" id="PTHR46696:SF6">
    <property type="entry name" value="P450, PUTATIVE (EUROFUNG)-RELATED"/>
    <property type="match status" value="1"/>
</dbReference>
<evidence type="ECO:0000256" key="6">
    <source>
        <dbReference type="ARBA" id="ARBA00023033"/>
    </source>
</evidence>
<dbReference type="EMBL" id="ML995503">
    <property type="protein sequence ID" value="KAF2137444.1"/>
    <property type="molecule type" value="Genomic_DNA"/>
</dbReference>
<dbReference type="Proteomes" id="UP000799438">
    <property type="component" value="Unassembled WGS sequence"/>
</dbReference>
<dbReference type="PANTHER" id="PTHR46696">
    <property type="entry name" value="P450, PUTATIVE (EUROFUNG)-RELATED"/>
    <property type="match status" value="1"/>
</dbReference>
<feature type="region of interest" description="Disordered" evidence="8">
    <location>
        <begin position="1"/>
        <end position="23"/>
    </location>
</feature>
<dbReference type="OrthoDB" id="3945418at2759"/>
<dbReference type="FunFam" id="1.10.630.10:FF:000018">
    <property type="entry name" value="Cytochrome P450 monooxygenase"/>
    <property type="match status" value="1"/>
</dbReference>
<name>A0A6A6B2J8_9PEZI</name>
<keyword evidence="4 7" id="KW-0560">Oxidoreductase</keyword>
<feature type="region of interest" description="Disordered" evidence="8">
    <location>
        <begin position="65"/>
        <end position="89"/>
    </location>
</feature>
<evidence type="ECO:0000256" key="4">
    <source>
        <dbReference type="ARBA" id="ARBA00023002"/>
    </source>
</evidence>
<evidence type="ECO:0000313" key="9">
    <source>
        <dbReference type="EMBL" id="KAF2137444.1"/>
    </source>
</evidence>
<evidence type="ECO:0000256" key="3">
    <source>
        <dbReference type="ARBA" id="ARBA00022723"/>
    </source>
</evidence>
<dbReference type="InterPro" id="IPR017972">
    <property type="entry name" value="Cyt_P450_CS"/>
</dbReference>
<dbReference type="InterPro" id="IPR002397">
    <property type="entry name" value="Cyt_P450_B"/>
</dbReference>
<evidence type="ECO:0000313" key="10">
    <source>
        <dbReference type="Proteomes" id="UP000799438"/>
    </source>
</evidence>
<evidence type="ECO:0000256" key="7">
    <source>
        <dbReference type="RuleBase" id="RU000461"/>
    </source>
</evidence>
<keyword evidence="6 7" id="KW-0503">Monooxygenase</keyword>
<dbReference type="Gene3D" id="1.10.630.10">
    <property type="entry name" value="Cytochrome P450"/>
    <property type="match status" value="1"/>
</dbReference>
<dbReference type="SUPFAM" id="SSF48264">
    <property type="entry name" value="Cytochrome P450"/>
    <property type="match status" value="1"/>
</dbReference>
<keyword evidence="2 7" id="KW-0349">Heme</keyword>
<gene>
    <name evidence="9" type="ORF">K452DRAFT_321839</name>
</gene>
<dbReference type="InterPro" id="IPR036396">
    <property type="entry name" value="Cyt_P450_sf"/>
</dbReference>
<reference evidence="9" key="1">
    <citation type="journal article" date="2020" name="Stud. Mycol.">
        <title>101 Dothideomycetes genomes: a test case for predicting lifestyles and emergence of pathogens.</title>
        <authorList>
            <person name="Haridas S."/>
            <person name="Albert R."/>
            <person name="Binder M."/>
            <person name="Bloem J."/>
            <person name="Labutti K."/>
            <person name="Salamov A."/>
            <person name="Andreopoulos B."/>
            <person name="Baker S."/>
            <person name="Barry K."/>
            <person name="Bills G."/>
            <person name="Bluhm B."/>
            <person name="Cannon C."/>
            <person name="Castanera R."/>
            <person name="Culley D."/>
            <person name="Daum C."/>
            <person name="Ezra D."/>
            <person name="Gonzalez J."/>
            <person name="Henrissat B."/>
            <person name="Kuo A."/>
            <person name="Liang C."/>
            <person name="Lipzen A."/>
            <person name="Lutzoni F."/>
            <person name="Magnuson J."/>
            <person name="Mondo S."/>
            <person name="Nolan M."/>
            <person name="Ohm R."/>
            <person name="Pangilinan J."/>
            <person name="Park H.-J."/>
            <person name="Ramirez L."/>
            <person name="Alfaro M."/>
            <person name="Sun H."/>
            <person name="Tritt A."/>
            <person name="Yoshinaga Y."/>
            <person name="Zwiers L.-H."/>
            <person name="Turgeon B."/>
            <person name="Goodwin S."/>
            <person name="Spatafora J."/>
            <person name="Crous P."/>
            <person name="Grigoriev I."/>
        </authorList>
    </citation>
    <scope>NUCLEOTIDE SEQUENCE</scope>
    <source>
        <strain evidence="9">CBS 121167</strain>
    </source>
</reference>
<keyword evidence="3 7" id="KW-0479">Metal-binding</keyword>
<dbReference type="CDD" id="cd11030">
    <property type="entry name" value="CYP105-like"/>
    <property type="match status" value="1"/>
</dbReference>
<dbReference type="AlphaFoldDB" id="A0A6A6B2J8"/>
<evidence type="ECO:0000256" key="1">
    <source>
        <dbReference type="ARBA" id="ARBA00010617"/>
    </source>
</evidence>
<protein>
    <recommendedName>
        <fullName evidence="11">Cytochrome P450</fullName>
    </recommendedName>
</protein>
<dbReference type="GeneID" id="54301935"/>
<dbReference type="Pfam" id="PF00067">
    <property type="entry name" value="p450"/>
    <property type="match status" value="1"/>
</dbReference>
<dbReference type="PROSITE" id="PS00086">
    <property type="entry name" value="CYTOCHROME_P450"/>
    <property type="match status" value="1"/>
</dbReference>
<accession>A0A6A6B2J8</accession>
<proteinExistence type="inferred from homology"/>
<dbReference type="GO" id="GO:0005506">
    <property type="term" value="F:iron ion binding"/>
    <property type="evidence" value="ECO:0007669"/>
    <property type="project" value="InterPro"/>
</dbReference>
<evidence type="ECO:0000256" key="5">
    <source>
        <dbReference type="ARBA" id="ARBA00023004"/>
    </source>
</evidence>
<evidence type="ECO:0000256" key="2">
    <source>
        <dbReference type="ARBA" id="ARBA00022617"/>
    </source>
</evidence>
<keyword evidence="10" id="KW-1185">Reference proteome</keyword>